<dbReference type="GO" id="GO:0046872">
    <property type="term" value="F:metal ion binding"/>
    <property type="evidence" value="ECO:0007669"/>
    <property type="project" value="UniProtKB-KW"/>
</dbReference>
<organism evidence="12 13">
    <name type="scientific">Azospirillum oryzae</name>
    <dbReference type="NCBI Taxonomy" id="286727"/>
    <lineage>
        <taxon>Bacteria</taxon>
        <taxon>Pseudomonadati</taxon>
        <taxon>Pseudomonadota</taxon>
        <taxon>Alphaproteobacteria</taxon>
        <taxon>Rhodospirillales</taxon>
        <taxon>Azospirillaceae</taxon>
        <taxon>Azospirillum</taxon>
    </lineage>
</organism>
<dbReference type="Gene3D" id="3.40.50.300">
    <property type="entry name" value="P-loop containing nucleotide triphosphate hydrolases"/>
    <property type="match status" value="1"/>
</dbReference>
<feature type="domain" description="EngB-type G" evidence="11">
    <location>
        <begin position="50"/>
        <end position="225"/>
    </location>
</feature>
<dbReference type="CDD" id="cd01876">
    <property type="entry name" value="YihA_EngB"/>
    <property type="match status" value="1"/>
</dbReference>
<evidence type="ECO:0000256" key="8">
    <source>
        <dbReference type="ARBA" id="ARBA00023210"/>
    </source>
</evidence>
<evidence type="ECO:0000256" key="9">
    <source>
        <dbReference type="ARBA" id="ARBA00023306"/>
    </source>
</evidence>
<dbReference type="InterPro" id="IPR006073">
    <property type="entry name" value="GTP-bd"/>
</dbReference>
<comment type="similarity">
    <text evidence="2 10">Belongs to the TRAFAC class TrmE-Era-EngA-EngB-Septin-like GTPase superfamily. EngB GTPase family.</text>
</comment>
<keyword evidence="8 10" id="KW-0717">Septation</keyword>
<dbReference type="NCBIfam" id="TIGR03598">
    <property type="entry name" value="GTPase_YsxC"/>
    <property type="match status" value="1"/>
</dbReference>
<reference evidence="12 13" key="1">
    <citation type="submission" date="2017-04" db="EMBL/GenBank/DDBJ databases">
        <authorList>
            <person name="Afonso C.L."/>
            <person name="Miller P.J."/>
            <person name="Scott M.A."/>
            <person name="Spackman E."/>
            <person name="Goraichik I."/>
            <person name="Dimitrov K.M."/>
            <person name="Suarez D.L."/>
            <person name="Swayne D.E."/>
        </authorList>
    </citation>
    <scope>NUCLEOTIDE SEQUENCE [LARGE SCALE GENOMIC DNA]</scope>
    <source>
        <strain evidence="12 13">A2P</strain>
    </source>
</reference>
<comment type="cofactor">
    <cofactor evidence="1">
        <name>Mg(2+)</name>
        <dbReference type="ChEBI" id="CHEBI:18420"/>
    </cofactor>
</comment>
<dbReference type="PROSITE" id="PS51706">
    <property type="entry name" value="G_ENGB"/>
    <property type="match status" value="1"/>
</dbReference>
<evidence type="ECO:0000259" key="11">
    <source>
        <dbReference type="PROSITE" id="PS51706"/>
    </source>
</evidence>
<accession>A0A1X7GDQ8</accession>
<dbReference type="PANTHER" id="PTHR11649">
    <property type="entry name" value="MSS1/TRME-RELATED GTP-BINDING PROTEIN"/>
    <property type="match status" value="1"/>
</dbReference>
<dbReference type="STRING" id="286727.SAMN02982917_3656"/>
<evidence type="ECO:0000256" key="4">
    <source>
        <dbReference type="ARBA" id="ARBA00022723"/>
    </source>
</evidence>
<keyword evidence="7 10" id="KW-0342">GTP-binding</keyword>
<dbReference type="GO" id="GO:0005525">
    <property type="term" value="F:GTP binding"/>
    <property type="evidence" value="ECO:0007669"/>
    <property type="project" value="UniProtKB-UniRule"/>
</dbReference>
<evidence type="ECO:0000256" key="7">
    <source>
        <dbReference type="ARBA" id="ARBA00023134"/>
    </source>
</evidence>
<evidence type="ECO:0000256" key="1">
    <source>
        <dbReference type="ARBA" id="ARBA00001946"/>
    </source>
</evidence>
<dbReference type="EMBL" id="FXAK01000007">
    <property type="protein sequence ID" value="SMF68168.1"/>
    <property type="molecule type" value="Genomic_DNA"/>
</dbReference>
<sequence>MTTPDTPTPNTPSIVSGFDEAALEAGRLLFAKECDFVWGANALNQLPEADLPEVAFAGRSNVGKSSLVNALTGRKTLARTSNTPGRTQQLNFFNLGNRLKLVDMPGYGYAKESKEKVEAWNDMVRRFLRGRVTLRRALVLIDSRHGLKPNDHEIMEMLDRTAVPYVVVLTKADKVKPAELDKVRRDTQAGLKKHPAAFPDIHVTSSEKGTGIAELRASLAALALAAE</sequence>
<evidence type="ECO:0000256" key="6">
    <source>
        <dbReference type="ARBA" id="ARBA00022842"/>
    </source>
</evidence>
<dbReference type="InterPro" id="IPR005225">
    <property type="entry name" value="Small_GTP-bd"/>
</dbReference>
<evidence type="ECO:0000256" key="3">
    <source>
        <dbReference type="ARBA" id="ARBA00022618"/>
    </source>
</evidence>
<dbReference type="InterPro" id="IPR030393">
    <property type="entry name" value="G_ENGB_dom"/>
</dbReference>
<dbReference type="InterPro" id="IPR027417">
    <property type="entry name" value="P-loop_NTPase"/>
</dbReference>
<proteinExistence type="inferred from homology"/>
<evidence type="ECO:0000256" key="5">
    <source>
        <dbReference type="ARBA" id="ARBA00022741"/>
    </source>
</evidence>
<protein>
    <recommendedName>
        <fullName evidence="10">Probable GTP-binding protein EngB</fullName>
    </recommendedName>
</protein>
<dbReference type="NCBIfam" id="TIGR00231">
    <property type="entry name" value="small_GTP"/>
    <property type="match status" value="1"/>
</dbReference>
<gene>
    <name evidence="10" type="primary">engB</name>
    <name evidence="12" type="ORF">SAMN02982917_3656</name>
</gene>
<keyword evidence="6" id="KW-0460">Magnesium</keyword>
<name>A0A1X7GDQ8_9PROT</name>
<keyword evidence="4" id="KW-0479">Metal-binding</keyword>
<evidence type="ECO:0000256" key="10">
    <source>
        <dbReference type="HAMAP-Rule" id="MF_00321"/>
    </source>
</evidence>
<keyword evidence="3 10" id="KW-0132">Cell division</keyword>
<dbReference type="HAMAP" id="MF_00321">
    <property type="entry name" value="GTPase_EngB"/>
    <property type="match status" value="1"/>
</dbReference>
<keyword evidence="5 10" id="KW-0547">Nucleotide-binding</keyword>
<comment type="function">
    <text evidence="10">Necessary for normal cell division and for the maintenance of normal septation.</text>
</comment>
<dbReference type="GO" id="GO:0000917">
    <property type="term" value="P:division septum assembly"/>
    <property type="evidence" value="ECO:0007669"/>
    <property type="project" value="UniProtKB-KW"/>
</dbReference>
<dbReference type="InterPro" id="IPR019987">
    <property type="entry name" value="GTP-bd_ribosome_bio_YsxC"/>
</dbReference>
<dbReference type="PANTHER" id="PTHR11649:SF13">
    <property type="entry name" value="ENGB-TYPE G DOMAIN-CONTAINING PROTEIN"/>
    <property type="match status" value="1"/>
</dbReference>
<dbReference type="Pfam" id="PF01926">
    <property type="entry name" value="MMR_HSR1"/>
    <property type="match status" value="1"/>
</dbReference>
<keyword evidence="9 10" id="KW-0131">Cell cycle</keyword>
<dbReference type="SUPFAM" id="SSF52540">
    <property type="entry name" value="P-loop containing nucleoside triphosphate hydrolases"/>
    <property type="match status" value="1"/>
</dbReference>
<evidence type="ECO:0000313" key="13">
    <source>
        <dbReference type="Proteomes" id="UP000192936"/>
    </source>
</evidence>
<dbReference type="AlphaFoldDB" id="A0A1X7GDQ8"/>
<dbReference type="Proteomes" id="UP000192936">
    <property type="component" value="Unassembled WGS sequence"/>
</dbReference>
<evidence type="ECO:0000256" key="2">
    <source>
        <dbReference type="ARBA" id="ARBA00009638"/>
    </source>
</evidence>
<dbReference type="GO" id="GO:0005829">
    <property type="term" value="C:cytosol"/>
    <property type="evidence" value="ECO:0007669"/>
    <property type="project" value="TreeGrafter"/>
</dbReference>
<evidence type="ECO:0000313" key="12">
    <source>
        <dbReference type="EMBL" id="SMF68168.1"/>
    </source>
</evidence>
<dbReference type="FunFam" id="3.40.50.300:FF:000098">
    <property type="entry name" value="Probable GTP-binding protein EngB"/>
    <property type="match status" value="1"/>
</dbReference>
<dbReference type="RefSeq" id="WP_208621224.1">
    <property type="nucleotide sequence ID" value="NZ_FXAK01000007.1"/>
</dbReference>